<dbReference type="GO" id="GO:0046872">
    <property type="term" value="F:metal ion binding"/>
    <property type="evidence" value="ECO:0007669"/>
    <property type="project" value="UniProtKB-KW"/>
</dbReference>
<protein>
    <recommendedName>
        <fullName evidence="3">DDE Tnp4 domain-containing protein</fullName>
    </recommendedName>
</protein>
<comment type="caution">
    <text evidence="4">The sequence shown here is derived from an EMBL/GenBank/DDBJ whole genome shotgun (WGS) entry which is preliminary data.</text>
</comment>
<evidence type="ECO:0000259" key="3">
    <source>
        <dbReference type="Pfam" id="PF13359"/>
    </source>
</evidence>
<dbReference type="InterPro" id="IPR027806">
    <property type="entry name" value="HARBI1_dom"/>
</dbReference>
<dbReference type="Proteomes" id="UP000823405">
    <property type="component" value="Unassembled WGS sequence"/>
</dbReference>
<dbReference type="EMBL" id="JAAAIN010000543">
    <property type="protein sequence ID" value="KAG0313147.1"/>
    <property type="molecule type" value="Genomic_DNA"/>
</dbReference>
<sequence length="99" mass="11286">MHNSTAYKRIYLYQDEATFPRQLFQGHEYLLADAAYSLSETVMPRYRNGTSGQVRFNSLLGSIRATIENAFGMLQLKFQSLQNHPVQVHCRSVLDSVAS</sequence>
<organism evidence="4 5">
    <name type="scientific">Linnemannia gamsii</name>
    <dbReference type="NCBI Taxonomy" id="64522"/>
    <lineage>
        <taxon>Eukaryota</taxon>
        <taxon>Fungi</taxon>
        <taxon>Fungi incertae sedis</taxon>
        <taxon>Mucoromycota</taxon>
        <taxon>Mortierellomycotina</taxon>
        <taxon>Mortierellomycetes</taxon>
        <taxon>Mortierellales</taxon>
        <taxon>Mortierellaceae</taxon>
        <taxon>Linnemannia</taxon>
    </lineage>
</organism>
<evidence type="ECO:0000313" key="4">
    <source>
        <dbReference type="EMBL" id="KAG0313147.1"/>
    </source>
</evidence>
<proteinExistence type="predicted"/>
<accession>A0A9P6UNX4</accession>
<reference evidence="4" key="1">
    <citation type="journal article" date="2020" name="Fungal Divers.">
        <title>Resolving the Mortierellaceae phylogeny through synthesis of multi-gene phylogenetics and phylogenomics.</title>
        <authorList>
            <person name="Vandepol N."/>
            <person name="Liber J."/>
            <person name="Desiro A."/>
            <person name="Na H."/>
            <person name="Kennedy M."/>
            <person name="Barry K."/>
            <person name="Grigoriev I.V."/>
            <person name="Miller A.N."/>
            <person name="O'Donnell K."/>
            <person name="Stajich J.E."/>
            <person name="Bonito G."/>
        </authorList>
    </citation>
    <scope>NUCLEOTIDE SEQUENCE</scope>
    <source>
        <strain evidence="4">NVP60</strain>
    </source>
</reference>
<evidence type="ECO:0000256" key="1">
    <source>
        <dbReference type="ARBA" id="ARBA00001968"/>
    </source>
</evidence>
<comment type="cofactor">
    <cofactor evidence="1">
        <name>a divalent metal cation</name>
        <dbReference type="ChEBI" id="CHEBI:60240"/>
    </cofactor>
</comment>
<keyword evidence="2" id="KW-0479">Metal-binding</keyword>
<feature type="domain" description="DDE Tnp4" evidence="3">
    <location>
        <begin position="3"/>
        <end position="89"/>
    </location>
</feature>
<evidence type="ECO:0000313" key="5">
    <source>
        <dbReference type="Proteomes" id="UP000823405"/>
    </source>
</evidence>
<name>A0A9P6UNX4_9FUNG</name>
<dbReference type="AlphaFoldDB" id="A0A9P6UNX4"/>
<dbReference type="Pfam" id="PF13359">
    <property type="entry name" value="DDE_Tnp_4"/>
    <property type="match status" value="1"/>
</dbReference>
<keyword evidence="5" id="KW-1185">Reference proteome</keyword>
<evidence type="ECO:0000256" key="2">
    <source>
        <dbReference type="ARBA" id="ARBA00022723"/>
    </source>
</evidence>
<dbReference type="OrthoDB" id="2436872at2759"/>
<gene>
    <name evidence="4" type="ORF">BGZ97_010484</name>
</gene>